<sequence>MHRRTAGSGSGGPRSDDYFLPVLPPPNASASLAAELRARAPPPRSLIAPSPSPPRIPSIVLPPHVPVVEPSLPFPMLHFSSCRWVTSRAPPPPS</sequence>
<comment type="caution">
    <text evidence="2">The sequence shown here is derived from an EMBL/GenBank/DDBJ whole genome shotgun (WGS) entry which is preliminary data.</text>
</comment>
<dbReference type="EMBL" id="SPHZ02000012">
    <property type="protein sequence ID" value="KAF0889820.1"/>
    <property type="molecule type" value="Genomic_DNA"/>
</dbReference>
<proteinExistence type="predicted"/>
<gene>
    <name evidence="2" type="ORF">E2562_032874</name>
</gene>
<reference evidence="2 3" key="1">
    <citation type="submission" date="2019-11" db="EMBL/GenBank/DDBJ databases">
        <title>Whole genome sequence of Oryza granulata.</title>
        <authorList>
            <person name="Li W."/>
        </authorList>
    </citation>
    <scope>NUCLEOTIDE SEQUENCE [LARGE SCALE GENOMIC DNA]</scope>
    <source>
        <strain evidence="3">cv. Menghai</strain>
        <tissue evidence="2">Leaf</tissue>
    </source>
</reference>
<feature type="compositionally biased region" description="Pro residues" evidence="1">
    <location>
        <begin position="40"/>
        <end position="55"/>
    </location>
</feature>
<feature type="region of interest" description="Disordered" evidence="1">
    <location>
        <begin position="1"/>
        <end position="55"/>
    </location>
</feature>
<dbReference type="AlphaFoldDB" id="A0A6G1BPE5"/>
<keyword evidence="3" id="KW-1185">Reference proteome</keyword>
<evidence type="ECO:0000256" key="1">
    <source>
        <dbReference type="SAM" id="MobiDB-lite"/>
    </source>
</evidence>
<dbReference type="Proteomes" id="UP000479710">
    <property type="component" value="Unassembled WGS sequence"/>
</dbReference>
<evidence type="ECO:0000313" key="3">
    <source>
        <dbReference type="Proteomes" id="UP000479710"/>
    </source>
</evidence>
<protein>
    <submittedName>
        <fullName evidence="2">Uncharacterized protein</fullName>
    </submittedName>
</protein>
<accession>A0A6G1BPE5</accession>
<evidence type="ECO:0000313" key="2">
    <source>
        <dbReference type="EMBL" id="KAF0889820.1"/>
    </source>
</evidence>
<name>A0A6G1BPE5_9ORYZ</name>
<organism evidence="2 3">
    <name type="scientific">Oryza meyeriana var. granulata</name>
    <dbReference type="NCBI Taxonomy" id="110450"/>
    <lineage>
        <taxon>Eukaryota</taxon>
        <taxon>Viridiplantae</taxon>
        <taxon>Streptophyta</taxon>
        <taxon>Embryophyta</taxon>
        <taxon>Tracheophyta</taxon>
        <taxon>Spermatophyta</taxon>
        <taxon>Magnoliopsida</taxon>
        <taxon>Liliopsida</taxon>
        <taxon>Poales</taxon>
        <taxon>Poaceae</taxon>
        <taxon>BOP clade</taxon>
        <taxon>Oryzoideae</taxon>
        <taxon>Oryzeae</taxon>
        <taxon>Oryzinae</taxon>
        <taxon>Oryza</taxon>
        <taxon>Oryza meyeriana</taxon>
    </lineage>
</organism>